<evidence type="ECO:0000259" key="1">
    <source>
        <dbReference type="Pfam" id="PF13847"/>
    </source>
</evidence>
<dbReference type="PANTHER" id="PTHR43591:SF24">
    <property type="entry name" value="2-METHOXY-6-POLYPRENYL-1,4-BENZOQUINOL METHYLASE, MITOCHONDRIAL"/>
    <property type="match status" value="1"/>
</dbReference>
<keyword evidence="3" id="KW-1185">Reference proteome</keyword>
<evidence type="ECO:0000313" key="2">
    <source>
        <dbReference type="EMBL" id="PFG31148.1"/>
    </source>
</evidence>
<feature type="domain" description="Methyltransferase" evidence="1">
    <location>
        <begin position="37"/>
        <end position="143"/>
    </location>
</feature>
<sequence>MPSADPYIHGHHESVVRTHAWRTVDNSAAYVVPHLRVGMNVLDVGCGPGTITVDLARRISPGRVRGIDVEPAVIERARNYAESADVRNVEFAQGSGYAIDAPDDTFDLVHAHQVLQHVADPDRVMAEMLRVTKPGGIVAARDAIYSGASWFPDLAGLDTWRDAYLSAARYAEGDPDMGRRLRAVALSAGARTVDSSASIWCFSTDAERENWGGSWAERATESHFAIQAIESGAAHADDLAEMARAWRTWAADERGWFAMPHGEIIAHV</sequence>
<keyword evidence="2" id="KW-0489">Methyltransferase</keyword>
<evidence type="ECO:0000313" key="3">
    <source>
        <dbReference type="Proteomes" id="UP000221369"/>
    </source>
</evidence>
<dbReference type="Pfam" id="PF13847">
    <property type="entry name" value="Methyltransf_31"/>
    <property type="match status" value="1"/>
</dbReference>
<keyword evidence="2" id="KW-0808">Transferase</keyword>
<dbReference type="GO" id="GO:0032259">
    <property type="term" value="P:methylation"/>
    <property type="evidence" value="ECO:0007669"/>
    <property type="project" value="UniProtKB-KW"/>
</dbReference>
<dbReference type="InterPro" id="IPR025714">
    <property type="entry name" value="Methyltranfer_dom"/>
</dbReference>
<protein>
    <submittedName>
        <fullName evidence="2">Methyltransferase family protein</fullName>
    </submittedName>
</protein>
<dbReference type="AlphaFoldDB" id="A0A2A9DWT5"/>
<organism evidence="2 3">
    <name type="scientific">Paramicrobacterium agarici</name>
    <dbReference type="NCBI Taxonomy" id="630514"/>
    <lineage>
        <taxon>Bacteria</taxon>
        <taxon>Bacillati</taxon>
        <taxon>Actinomycetota</taxon>
        <taxon>Actinomycetes</taxon>
        <taxon>Micrococcales</taxon>
        <taxon>Microbacteriaceae</taxon>
        <taxon>Paramicrobacterium</taxon>
    </lineage>
</organism>
<proteinExistence type="predicted"/>
<dbReference type="PANTHER" id="PTHR43591">
    <property type="entry name" value="METHYLTRANSFERASE"/>
    <property type="match status" value="1"/>
</dbReference>
<dbReference type="InterPro" id="IPR029063">
    <property type="entry name" value="SAM-dependent_MTases_sf"/>
</dbReference>
<reference evidence="2 3" key="1">
    <citation type="submission" date="2017-10" db="EMBL/GenBank/DDBJ databases">
        <title>Sequencing the genomes of 1000 actinobacteria strains.</title>
        <authorList>
            <person name="Klenk H.-P."/>
        </authorList>
    </citation>
    <scope>NUCLEOTIDE SEQUENCE [LARGE SCALE GENOMIC DNA]</scope>
    <source>
        <strain evidence="2 3">DSM 21798</strain>
    </source>
</reference>
<dbReference type="GO" id="GO:0008168">
    <property type="term" value="F:methyltransferase activity"/>
    <property type="evidence" value="ECO:0007669"/>
    <property type="project" value="UniProtKB-KW"/>
</dbReference>
<dbReference type="RefSeq" id="WP_098409332.1">
    <property type="nucleotide sequence ID" value="NZ_PDJE01000001.1"/>
</dbReference>
<dbReference type="Proteomes" id="UP000221369">
    <property type="component" value="Unassembled WGS sequence"/>
</dbReference>
<dbReference type="Gene3D" id="3.40.50.150">
    <property type="entry name" value="Vaccinia Virus protein VP39"/>
    <property type="match status" value="1"/>
</dbReference>
<dbReference type="SUPFAM" id="SSF53335">
    <property type="entry name" value="S-adenosyl-L-methionine-dependent methyltransferases"/>
    <property type="match status" value="1"/>
</dbReference>
<gene>
    <name evidence="2" type="ORF">ATJ78_2101</name>
</gene>
<name>A0A2A9DWT5_9MICO</name>
<dbReference type="EMBL" id="PDJE01000001">
    <property type="protein sequence ID" value="PFG31148.1"/>
    <property type="molecule type" value="Genomic_DNA"/>
</dbReference>
<comment type="caution">
    <text evidence="2">The sequence shown here is derived from an EMBL/GenBank/DDBJ whole genome shotgun (WGS) entry which is preliminary data.</text>
</comment>
<accession>A0A2A9DWT5</accession>
<dbReference type="CDD" id="cd02440">
    <property type="entry name" value="AdoMet_MTases"/>
    <property type="match status" value="1"/>
</dbReference>